<dbReference type="RefSeq" id="WP_305893931.1">
    <property type="nucleotide sequence ID" value="NZ_JAUZVZ010000013.1"/>
</dbReference>
<dbReference type="EMBL" id="JAUZVZ010000013">
    <property type="protein sequence ID" value="MDP4536666.1"/>
    <property type="molecule type" value="Genomic_DNA"/>
</dbReference>
<evidence type="ECO:0000259" key="2">
    <source>
        <dbReference type="PROSITE" id="PS50022"/>
    </source>
</evidence>
<feature type="chain" id="PRO_5045804379" evidence="1">
    <location>
        <begin position="26"/>
        <end position="907"/>
    </location>
</feature>
<dbReference type="InterPro" id="IPR000421">
    <property type="entry name" value="FA58C"/>
</dbReference>
<feature type="signal peptide" evidence="1">
    <location>
        <begin position="1"/>
        <end position="25"/>
    </location>
</feature>
<feature type="domain" description="F5/8 type C" evidence="2">
    <location>
        <begin position="602"/>
        <end position="758"/>
    </location>
</feature>
<sequence length="907" mass="97378">MKTIQQTKLALSIAVILGALTGCDAGDDPDVQDAPTPVSTSVALSGQFIKGTLSGAELSIQSLSGTTHQISGSLISDQHGMVSATLNSAPGYAFNGLYRASARVTDDSQMICDAVICGDIPLSGDVDAALLGAVELHSLMWLRAPLGSTGSGDTSFQINALTHLATVLVEAAMAEGRNISALATFEPAQQEFSTLLLRILGVDVSGVNLFELPLVSAESLHALSELSPLQQRLTLVNAAFAGFAADSTLADTMLQAKEWIQAASTGDVEAASSLRQQLVGALQAHPVLDELGLTAEAIIDVDLSLEQSAGSTGPIRAYTGTDSMQGAVITGRGAISEAESEQSAFDGSQDTKWLDDTGIPSEEEPSWIQVQFQDPVAVSVLAITSANDAPDRDPENFSLLASHDGEHWFTLGDWAGAAFDERFETKNFSVMNSLPFQYYRLNISKNRGDSSLLQLAEIEFFGPVYPDTRHVPAQISARGAIGDAEAADMAFDGDINTKWLDNTAIPTVDEPSWVQVDYAEPVAVANLALTSANDAPDRDPENFSLLASNDGGASWTLLAEWAGESFDDRFQRRIFPVGNGLAFSSYRLNISKNKGDTSLMQVAEIELLGPEVPALNHGLAYSEIRERGAISAGEAGAFSFDGDPQSKWLDNTAIPTAEEPSWVEIELPEPQAVTMLGLLSANDAPDRDPENFSLQASHDGSEWFTLGHWAGVSFEQRFERQVFPLSNLLGFQHYRLNITKNKGDTSLMQVAEVELIGPQYQAVNHSLMPGISITERARISDSEAGAMAFDNNAATKWLDNAGVPTAEEPAWVEVVLPEPVVVSSLAVTSANDAPSRDPENFRLLGSQDGSQWTLLGDWAGESFDQRFQRREFPLLNGRSFSHYRIEISKNKGDDSLMQVANFELIGL</sequence>
<name>A0ABT9H052_9GAMM</name>
<dbReference type="Proteomes" id="UP001231616">
    <property type="component" value="Unassembled WGS sequence"/>
</dbReference>
<feature type="domain" description="F5/8 type C" evidence="2">
    <location>
        <begin position="492"/>
        <end position="567"/>
    </location>
</feature>
<protein>
    <submittedName>
        <fullName evidence="3">Discoidin domain-containing protein</fullName>
    </submittedName>
</protein>
<gene>
    <name evidence="3" type="ORF">Q3O60_10735</name>
</gene>
<proteinExistence type="predicted"/>
<dbReference type="PROSITE" id="PS50022">
    <property type="entry name" value="FA58C_3"/>
    <property type="match status" value="4"/>
</dbReference>
<keyword evidence="4" id="KW-1185">Reference proteome</keyword>
<evidence type="ECO:0000313" key="3">
    <source>
        <dbReference type="EMBL" id="MDP4536666.1"/>
    </source>
</evidence>
<organism evidence="3 4">
    <name type="scientific">Alkalimonas collagenimarina</name>
    <dbReference type="NCBI Taxonomy" id="400390"/>
    <lineage>
        <taxon>Bacteria</taxon>
        <taxon>Pseudomonadati</taxon>
        <taxon>Pseudomonadota</taxon>
        <taxon>Gammaproteobacteria</taxon>
        <taxon>Alkalimonas</taxon>
    </lineage>
</organism>
<dbReference type="InterPro" id="IPR008979">
    <property type="entry name" value="Galactose-bd-like_sf"/>
</dbReference>
<accession>A0ABT9H052</accession>
<dbReference type="Pfam" id="PF22633">
    <property type="entry name" value="F5_F8_type_C_2"/>
    <property type="match status" value="1"/>
</dbReference>
<feature type="domain" description="F5/8 type C" evidence="2">
    <location>
        <begin position="298"/>
        <end position="463"/>
    </location>
</feature>
<dbReference type="PROSITE" id="PS51257">
    <property type="entry name" value="PROKAR_LIPOPROTEIN"/>
    <property type="match status" value="1"/>
</dbReference>
<feature type="domain" description="F5/8 type C" evidence="2">
    <location>
        <begin position="760"/>
        <end position="907"/>
    </location>
</feature>
<evidence type="ECO:0000256" key="1">
    <source>
        <dbReference type="SAM" id="SignalP"/>
    </source>
</evidence>
<dbReference type="Gene3D" id="2.60.120.260">
    <property type="entry name" value="Galactose-binding domain-like"/>
    <property type="match status" value="4"/>
</dbReference>
<evidence type="ECO:0000313" key="4">
    <source>
        <dbReference type="Proteomes" id="UP001231616"/>
    </source>
</evidence>
<keyword evidence="1" id="KW-0732">Signal</keyword>
<dbReference type="Pfam" id="PF00754">
    <property type="entry name" value="F5_F8_type_C"/>
    <property type="match status" value="3"/>
</dbReference>
<dbReference type="SUPFAM" id="SSF49785">
    <property type="entry name" value="Galactose-binding domain-like"/>
    <property type="match status" value="4"/>
</dbReference>
<comment type="caution">
    <text evidence="3">The sequence shown here is derived from an EMBL/GenBank/DDBJ whole genome shotgun (WGS) entry which is preliminary data.</text>
</comment>
<reference evidence="3 4" key="1">
    <citation type="submission" date="2023-08" db="EMBL/GenBank/DDBJ databases">
        <authorList>
            <person name="Joshi A."/>
            <person name="Thite S."/>
        </authorList>
    </citation>
    <scope>NUCLEOTIDE SEQUENCE [LARGE SCALE GENOMIC DNA]</scope>
    <source>
        <strain evidence="3 4">AC40</strain>
    </source>
</reference>